<reference evidence="2 3" key="1">
    <citation type="submission" date="2024-09" db="EMBL/GenBank/DDBJ databases">
        <title>Elucidation of the Bokeelamides from Bacteria Associated with Moon Snail Egg Collars.</title>
        <authorList>
            <person name="Campbell R."/>
            <person name="Piedl K."/>
            <person name="Mevers E."/>
        </authorList>
    </citation>
    <scope>NUCLEOTIDE SEQUENCE [LARGE SCALE GENOMIC DNA]</scope>
    <source>
        <strain evidence="2 3">EM133</strain>
    </source>
</reference>
<dbReference type="Pfam" id="PF02599">
    <property type="entry name" value="CsrA"/>
    <property type="match status" value="1"/>
</dbReference>
<dbReference type="EMBL" id="JBHEGD010000002">
    <property type="protein sequence ID" value="MFH6601743.1"/>
    <property type="molecule type" value="Genomic_DNA"/>
</dbReference>
<dbReference type="SUPFAM" id="SSF117130">
    <property type="entry name" value="CsrA-like"/>
    <property type="match status" value="1"/>
</dbReference>
<dbReference type="InterPro" id="IPR036107">
    <property type="entry name" value="CsrA_sf"/>
</dbReference>
<dbReference type="Proteomes" id="UP001609932">
    <property type="component" value="Unassembled WGS sequence"/>
</dbReference>
<keyword evidence="1" id="KW-0010">Activator</keyword>
<protein>
    <submittedName>
        <fullName evidence="2">Carbon storage regulator</fullName>
    </submittedName>
</protein>
<evidence type="ECO:0000313" key="2">
    <source>
        <dbReference type="EMBL" id="MFH6601743.1"/>
    </source>
</evidence>
<gene>
    <name evidence="2" type="ORF">ACEVAQ_23870</name>
</gene>
<dbReference type="Gene3D" id="2.60.40.4380">
    <property type="entry name" value="Translational regulator CsrA"/>
    <property type="match status" value="1"/>
</dbReference>
<dbReference type="InterPro" id="IPR003751">
    <property type="entry name" value="CsrA"/>
</dbReference>
<keyword evidence="3" id="KW-1185">Reference proteome</keyword>
<proteinExistence type="predicted"/>
<dbReference type="RefSeq" id="WP_395274072.1">
    <property type="nucleotide sequence ID" value="NZ_JBHEGD010000002.1"/>
</dbReference>
<comment type="caution">
    <text evidence="2">The sequence shown here is derived from an EMBL/GenBank/DDBJ whole genome shotgun (WGS) entry which is preliminary data.</text>
</comment>
<evidence type="ECO:0000256" key="1">
    <source>
        <dbReference type="ARBA" id="ARBA00023159"/>
    </source>
</evidence>
<evidence type="ECO:0000313" key="3">
    <source>
        <dbReference type="Proteomes" id="UP001609932"/>
    </source>
</evidence>
<accession>A0ABW7MJJ5</accession>
<organism evidence="2 3">
    <name type="scientific">Ectopseudomonas khazarica</name>
    <dbReference type="NCBI Taxonomy" id="2502979"/>
    <lineage>
        <taxon>Bacteria</taxon>
        <taxon>Pseudomonadati</taxon>
        <taxon>Pseudomonadota</taxon>
        <taxon>Gammaproteobacteria</taxon>
        <taxon>Pseudomonadales</taxon>
        <taxon>Pseudomonadaceae</taxon>
        <taxon>Ectopseudomonas</taxon>
    </lineage>
</organism>
<sequence length="68" mass="7615">MSHLILTRRFGQSIVINVAPGADPEQALHQLLRDGITVEINRVEHGNVRVSIDAPRTIQILRVELIHS</sequence>
<name>A0ABW7MJJ5_9GAMM</name>